<evidence type="ECO:0000313" key="1">
    <source>
        <dbReference type="Proteomes" id="UP000694846"/>
    </source>
</evidence>
<dbReference type="InterPro" id="IPR012337">
    <property type="entry name" value="RNaseH-like_sf"/>
</dbReference>
<evidence type="ECO:0000313" key="2">
    <source>
        <dbReference type="RefSeq" id="XP_025422920.1"/>
    </source>
</evidence>
<dbReference type="AlphaFoldDB" id="A0A8B8GJ17"/>
<dbReference type="RefSeq" id="XP_025422920.1">
    <property type="nucleotide sequence ID" value="XM_025567135.1"/>
</dbReference>
<dbReference type="SUPFAM" id="SSF53098">
    <property type="entry name" value="Ribonuclease H-like"/>
    <property type="match status" value="1"/>
</dbReference>
<reference evidence="2" key="1">
    <citation type="submission" date="2025-08" db="UniProtKB">
        <authorList>
            <consortium name="RefSeq"/>
        </authorList>
    </citation>
    <scope>IDENTIFICATION</scope>
    <source>
        <tissue evidence="2">Whole body</tissue>
    </source>
</reference>
<dbReference type="Proteomes" id="UP000694846">
    <property type="component" value="Unplaced"/>
</dbReference>
<keyword evidence="1" id="KW-1185">Reference proteome</keyword>
<sequence length="518" mass="59887">MDKFVIHFTGTTSVNEHPKKKSKLNIRRLYHEDYLNIGFSWSGNVDDPRPWCVVCGEKLSNESMVPSKLKRHFSTKHSHLVDKNASYFQRLLKSETRQSEKMTKIVTISDKTQEASYLVAELVAKQMKPHTIAEKLILPACREIVKVLFGEEVEKEVLKIPISDNTISRRIEHMSEDIEEQVLQQSRDSPLFALQLDESTDISGQAKLLVFIRIVSDEDIVENFLCCKTLPEITKGEDIFEIVDKYLKFANLPWDKCIGVCTDGAPAMTGSVKGFTSFTKKKNENIIFTHCFLHREALMTKTLVGDLREVLDQVVKVINHIKSSSLKSRLFEKMYEGMDSDNSKLLFHSAIRWLSRSRVLSRFYDLSEEIIVFLTIEESKYEFLGDEKRINVKDYDWVRNPFSVSVNEVIGLTFAEEDNLISLKNDRTLKLKFKEMTLNKFWIYAQAEFPEISLKAITILLPFSTSYLCEQGFSAVTTIKSKKRERLRSVEEELRGNLSTVRPRIKHLCNTRQAQIFH</sequence>
<dbReference type="PANTHER" id="PTHR45913:SF19">
    <property type="entry name" value="LOW QUALITY PROTEIN: ZINC FINGER BED DOMAIN-CONTAINING PROTEIN 5-LIKE"/>
    <property type="match status" value="1"/>
</dbReference>
<accession>A0A8B8GJ17</accession>
<dbReference type="GeneID" id="112692459"/>
<proteinExistence type="predicted"/>
<name>A0A8B8GJ17_9HEMI</name>
<dbReference type="PANTHER" id="PTHR45913">
    <property type="entry name" value="EPM2A-INTERACTING PROTEIN 1"/>
    <property type="match status" value="1"/>
</dbReference>
<dbReference type="OrthoDB" id="6589528at2759"/>
<protein>
    <submittedName>
        <fullName evidence="2">Zinc finger BED domain-containing protein 5-like</fullName>
    </submittedName>
</protein>
<organism evidence="1 2">
    <name type="scientific">Sipha flava</name>
    <name type="common">yellow sugarcane aphid</name>
    <dbReference type="NCBI Taxonomy" id="143950"/>
    <lineage>
        <taxon>Eukaryota</taxon>
        <taxon>Metazoa</taxon>
        <taxon>Ecdysozoa</taxon>
        <taxon>Arthropoda</taxon>
        <taxon>Hexapoda</taxon>
        <taxon>Insecta</taxon>
        <taxon>Pterygota</taxon>
        <taxon>Neoptera</taxon>
        <taxon>Paraneoptera</taxon>
        <taxon>Hemiptera</taxon>
        <taxon>Sternorrhyncha</taxon>
        <taxon>Aphidomorpha</taxon>
        <taxon>Aphidoidea</taxon>
        <taxon>Aphididae</taxon>
        <taxon>Sipha</taxon>
    </lineage>
</organism>
<gene>
    <name evidence="2" type="primary">LOC112692459</name>
</gene>